<dbReference type="InterPro" id="IPR004499">
    <property type="entry name" value="Pro-tRNA-ligase_IIa_arc-type"/>
</dbReference>
<comment type="caution">
    <text evidence="9">The sequence shown here is derived from an EMBL/GenBank/DDBJ whole genome shotgun (WGS) entry which is preliminary data.</text>
</comment>
<evidence type="ECO:0000256" key="3">
    <source>
        <dbReference type="ARBA" id="ARBA00022741"/>
    </source>
</evidence>
<keyword evidence="5" id="KW-0648">Protein biosynthesis</keyword>
<dbReference type="Pfam" id="PF03129">
    <property type="entry name" value="HGTP_anticodon"/>
    <property type="match status" value="1"/>
</dbReference>
<dbReference type="ExpressionAtlas" id="A0A178UI73">
    <property type="expression patterns" value="baseline and differential"/>
</dbReference>
<organism evidence="9 10">
    <name type="scientific">Arabidopsis thaliana</name>
    <name type="common">Mouse-ear cress</name>
    <dbReference type="NCBI Taxonomy" id="3702"/>
    <lineage>
        <taxon>Eukaryota</taxon>
        <taxon>Viridiplantae</taxon>
        <taxon>Streptophyta</taxon>
        <taxon>Embryophyta</taxon>
        <taxon>Tracheophyta</taxon>
        <taxon>Spermatophyta</taxon>
        <taxon>Magnoliopsida</taxon>
        <taxon>eudicotyledons</taxon>
        <taxon>Gunneridae</taxon>
        <taxon>Pentapetalae</taxon>
        <taxon>rosids</taxon>
        <taxon>malvids</taxon>
        <taxon>Brassicales</taxon>
        <taxon>Brassicaceae</taxon>
        <taxon>Camelineae</taxon>
        <taxon>Arabidopsis</taxon>
    </lineage>
</organism>
<dbReference type="AlphaFoldDB" id="A0A178UI73"/>
<dbReference type="Pfam" id="PF09180">
    <property type="entry name" value="ProRS-C_1"/>
    <property type="match status" value="1"/>
</dbReference>
<dbReference type="EMBL" id="LUHQ01000005">
    <property type="protein sequence ID" value="OAO93498.1"/>
    <property type="molecule type" value="Genomic_DNA"/>
</dbReference>
<gene>
    <name evidence="9" type="ordered locus">AXX17_At5g10540</name>
</gene>
<evidence type="ECO:0000313" key="10">
    <source>
        <dbReference type="Proteomes" id="UP000078284"/>
    </source>
</evidence>
<accession>A0A178UI73</accession>
<dbReference type="InterPro" id="IPR017449">
    <property type="entry name" value="Pro-tRNA_synth_II"/>
</dbReference>
<dbReference type="Gene3D" id="3.40.50.800">
    <property type="entry name" value="Anticodon-binding domain"/>
    <property type="match status" value="1"/>
</dbReference>
<dbReference type="InterPro" id="IPR016061">
    <property type="entry name" value="Pro-tRNA_ligase_II_C"/>
</dbReference>
<evidence type="ECO:0000256" key="1">
    <source>
        <dbReference type="ARBA" id="ARBA00012831"/>
    </source>
</evidence>
<evidence type="ECO:0000256" key="6">
    <source>
        <dbReference type="ARBA" id="ARBA00023146"/>
    </source>
</evidence>
<dbReference type="SMART" id="SM00946">
    <property type="entry name" value="ProRS-C_1"/>
    <property type="match status" value="1"/>
</dbReference>
<keyword evidence="4" id="KW-0067">ATP-binding</keyword>
<protein>
    <recommendedName>
        <fullName evidence="1">proline--tRNA ligase</fullName>
        <ecNumber evidence="1">6.1.1.15</ecNumber>
    </recommendedName>
</protein>
<dbReference type="Gene3D" id="3.30.110.30">
    <property type="entry name" value="C-terminal domain of ProRS"/>
    <property type="match status" value="1"/>
</dbReference>
<keyword evidence="2" id="KW-0436">Ligase</keyword>
<dbReference type="GO" id="GO:0005524">
    <property type="term" value="F:ATP binding"/>
    <property type="evidence" value="ECO:0007669"/>
    <property type="project" value="UniProtKB-KW"/>
</dbReference>
<feature type="region of interest" description="Disordered" evidence="7">
    <location>
        <begin position="282"/>
        <end position="302"/>
    </location>
</feature>
<dbReference type="EC" id="6.1.1.15" evidence="1"/>
<dbReference type="PANTHER" id="PTHR43382:SF2">
    <property type="entry name" value="BIFUNCTIONAL GLUTAMATE_PROLINE--TRNA LIGASE"/>
    <property type="match status" value="1"/>
</dbReference>
<feature type="domain" description="Proline-tRNA ligase class II C-terminal" evidence="8">
    <location>
        <begin position="254"/>
        <end position="332"/>
    </location>
</feature>
<evidence type="ECO:0000313" key="9">
    <source>
        <dbReference type="EMBL" id="OAO93498.1"/>
    </source>
</evidence>
<dbReference type="SUPFAM" id="SSF52954">
    <property type="entry name" value="Class II aaRS ABD-related"/>
    <property type="match status" value="1"/>
</dbReference>
<dbReference type="GO" id="GO:0006433">
    <property type="term" value="P:prolyl-tRNA aminoacylation"/>
    <property type="evidence" value="ECO:0007669"/>
    <property type="project" value="InterPro"/>
</dbReference>
<reference evidence="10" key="1">
    <citation type="journal article" date="2016" name="Proc. Natl. Acad. Sci. U.S.A.">
        <title>Chromosome-level assembly of Arabidopsis thaliana Ler reveals the extent of translocation and inversion polymorphisms.</title>
        <authorList>
            <person name="Zapata L."/>
            <person name="Ding J."/>
            <person name="Willing E.M."/>
            <person name="Hartwig B."/>
            <person name="Bezdan D."/>
            <person name="Jiao W.B."/>
            <person name="Patel V."/>
            <person name="Velikkakam James G."/>
            <person name="Koornneef M."/>
            <person name="Ossowski S."/>
            <person name="Schneeberger K."/>
        </authorList>
    </citation>
    <scope>NUCLEOTIDE SEQUENCE [LARGE SCALE GENOMIC DNA]</scope>
    <source>
        <strain evidence="10">cv. Landsberg erecta</strain>
    </source>
</reference>
<dbReference type="InterPro" id="IPR036621">
    <property type="entry name" value="Anticodon-bd_dom_sf"/>
</dbReference>
<dbReference type="Proteomes" id="UP000078284">
    <property type="component" value="Chromosome 5"/>
</dbReference>
<dbReference type="FunFam" id="3.30.110.30:FF:000003">
    <property type="entry name" value="Proline--tRNA ligase, cytoplasmic"/>
    <property type="match status" value="1"/>
</dbReference>
<evidence type="ECO:0000256" key="4">
    <source>
        <dbReference type="ARBA" id="ARBA00022840"/>
    </source>
</evidence>
<dbReference type="InterPro" id="IPR004154">
    <property type="entry name" value="Anticodon-bd"/>
</dbReference>
<evidence type="ECO:0000256" key="7">
    <source>
        <dbReference type="SAM" id="MobiDB-lite"/>
    </source>
</evidence>
<dbReference type="Gene3D" id="3.30.930.10">
    <property type="entry name" value="Bira Bifunctional Protein, Domain 2"/>
    <property type="match status" value="1"/>
</dbReference>
<keyword evidence="3" id="KW-0547">Nucleotide-binding</keyword>
<dbReference type="CDD" id="cd00862">
    <property type="entry name" value="ProRS_anticodon_zinc"/>
    <property type="match status" value="1"/>
</dbReference>
<evidence type="ECO:0000256" key="5">
    <source>
        <dbReference type="ARBA" id="ARBA00022917"/>
    </source>
</evidence>
<dbReference type="PANTHER" id="PTHR43382">
    <property type="entry name" value="PROLYL-TRNA SYNTHETASE"/>
    <property type="match status" value="1"/>
</dbReference>
<evidence type="ECO:0000256" key="2">
    <source>
        <dbReference type="ARBA" id="ARBA00022598"/>
    </source>
</evidence>
<evidence type="ECO:0000259" key="8">
    <source>
        <dbReference type="SMART" id="SM00946"/>
    </source>
</evidence>
<dbReference type="GO" id="GO:0004827">
    <property type="term" value="F:proline-tRNA ligase activity"/>
    <property type="evidence" value="ECO:0007669"/>
    <property type="project" value="UniProtKB-EC"/>
</dbReference>
<name>A0A178UI73_ARATH</name>
<dbReference type="SUPFAM" id="SSF64586">
    <property type="entry name" value="C-terminal domain of ProRS"/>
    <property type="match status" value="1"/>
</dbReference>
<dbReference type="FunFam" id="3.40.50.800:FF:000005">
    <property type="entry name" value="bifunctional glutamate/proline--tRNA ligase"/>
    <property type="match status" value="1"/>
</dbReference>
<dbReference type="GO" id="GO:0005737">
    <property type="term" value="C:cytoplasm"/>
    <property type="evidence" value="ECO:0007669"/>
    <property type="project" value="InterPro"/>
</dbReference>
<proteinExistence type="predicted"/>
<dbReference type="InterPro" id="IPR045864">
    <property type="entry name" value="aa-tRNA-synth_II/BPL/LPL"/>
</dbReference>
<keyword evidence="6" id="KW-0030">Aminoacyl-tRNA synthetase</keyword>
<sequence>MVKETRLGITAKKDEDFGKWYSEACRFGELVEYYESVKGCYILKPSGISDEYLERERPHSRVCSRGCLGYKSWWIRGHRDLPLKVNQWANVTLLDGSLATLPHLSGAVTACMTHGDDKGLVFPPKVAPVQVVVIHVPIKGAADYQELCDACEAVESTLLGAGIRAEADIRDNYSCGWKYADQELTGVPLRIETGPRDLANDQVRIVTRDNGAKMDVKRGDLIEQVKDLLEKIQSNLYDVAKRKVEECTQKVETWDEFVEALSQKKLILAPWCDKVEVEKDVKRRTRGDETGGGGGGAKTLCTPLEQPELGEETLCFASGKPPKKWSYWGRSY</sequence>